<dbReference type="EMBL" id="MQSV01000004">
    <property type="protein sequence ID" value="OKL47315.1"/>
    <property type="molecule type" value="Genomic_DNA"/>
</dbReference>
<dbReference type="InterPro" id="IPR041033">
    <property type="entry name" value="SpaA_PFL_dom_1"/>
</dbReference>
<feature type="region of interest" description="Disordered" evidence="1">
    <location>
        <begin position="481"/>
        <end position="508"/>
    </location>
</feature>
<keyword evidence="6" id="KW-1185">Reference proteome</keyword>
<dbReference type="RefSeq" id="WP_073709547.1">
    <property type="nucleotide sequence ID" value="NZ_MQSV01000004.1"/>
</dbReference>
<dbReference type="Pfam" id="PF17802">
    <property type="entry name" value="SpaA"/>
    <property type="match status" value="1"/>
</dbReference>
<accession>A0A1Q5PKZ9</accession>
<dbReference type="InterPro" id="IPR013783">
    <property type="entry name" value="Ig-like_fold"/>
</dbReference>
<dbReference type="OrthoDB" id="3732843at2"/>
<evidence type="ECO:0000313" key="6">
    <source>
        <dbReference type="Proteomes" id="UP000186785"/>
    </source>
</evidence>
<gene>
    <name evidence="5" type="ORF">BSR29_06805</name>
</gene>
<feature type="compositionally biased region" description="Polar residues" evidence="1">
    <location>
        <begin position="79"/>
        <end position="96"/>
    </location>
</feature>
<evidence type="ECO:0000313" key="5">
    <source>
        <dbReference type="EMBL" id="OKL47315.1"/>
    </source>
</evidence>
<proteinExistence type="predicted"/>
<feature type="signal peptide" evidence="3">
    <location>
        <begin position="1"/>
        <end position="31"/>
    </location>
</feature>
<feature type="transmembrane region" description="Helical" evidence="2">
    <location>
        <begin position="1546"/>
        <end position="1564"/>
    </location>
</feature>
<dbReference type="Gene3D" id="2.60.40.10">
    <property type="entry name" value="Immunoglobulins"/>
    <property type="match status" value="2"/>
</dbReference>
<sequence length="1572" mass="171553">MQFNPSRHQVRAGLASLFAALSLGVAPLLQAGPFAQAADTTEGTATAKASTSEPTPENYKVTVEEADRPDAKPSPTEGAKTNSLSPEAPNANTAPSSEVGAAKTRTRRAAEDPSPEPPVLKPGQQGVVERGKSLVTYRLTLDQAGVGQDPSLRGSRCIISTENGYPIGDESPTDNNVCAGGLATYHINLNAKTKEQGISFKLRPEWIRTGTLLGNESGSIIYPTHRLNQAKVSGLGVSVNPDGSWQVDIQPNMNVSAEFTIDVSTTEPRRTSGNTSGSFQLHLNGTDWNNEPMDTVVSDKDLNVLAIARLDQSITSTFVDPAEITINNKRYIGLTAYSDLTHTWNMSEAWLGGGYSTNGQIYRVAMDQISRYTLEIPTSPDGLRLFSASDVIVQYDDGKFERAQVDDNGNPYVQGRYASGIYNRVPFKIYVPTENLSRTETNKLVTRLDVVDKNGNFTKVKVENGSAFDVPALVGHPFQGDNQVDPGSNQSCDTPTADKSLGVNSPRAGKWGMPNNNCAKLDVNLKVCKLGEAGCSPTFKDDYPINGRSLSIFNNPKLTTFIPDSFVANPQIENRAPLSNAFVELTVSNEDATNNPSICVAWKPGTQVMQGGSGFGAKDFISINGSSYASLVQAFPFAQIYVTSQDVMGADNSPDCTNPDQWKLIYQHADPENPADTKENIEIAPASAFGSMKKISGFMIKLPGEPALTRPLTIRYRASLGDPNFIIANSPRLIHEDNQVKIFYPGNKTPVIVDPNTPGYKYEDGKKFYITTNALRVSKEVTYSEWDEETHTEKPVTKEVWTDPYRNHIVLPSAIVGTRGSNAGTLKANNVGSTTVDFYSVPAVTVQNGVNVALNKNDDDGNPNQYIARFYLSKCLRPNLERSSPGEQILGPEYTYVGDGYDISDPSDCSISLNNYIERRWSLGDEPNLTDDPNKDPFFPKGWVAQNSARPSVNFQDWNRRLKLPLNTPPWASPGMKFDVLDVYRVTGMPYLKEIKDGKLIYSTPAETAKLPQESAYEVETPGTATQSVIIPSISVLTSNKSVSDQVVPIEGTFRHEVTVMNSTNTPFGSGQLIDVLPYRGDHRETDYFGEYWLKQIPSMTKTSDESLDEESTPKIYYTTDDPTKVSMCPTNADENDIAICKGRAKRAIDKTPTLDTNWQLLTQEAIEAQDQPGAKHITALRFDIPKMLSENTYTFGLTFQTWANHNADRYVNSFGTTSIHMSGFAPGQSSIPDPEKVSTKAYASLISGRVYLDRKRTGDFTDGDLPLEGYKLRLLHMDGTPVLGAPCTPALTADGQDSDEDHCMALTEPGPDGTPVIIRNTDGQPMGRQEIIQVTDASGDYQFYTVPKGDFKIELILKNKRERVLQAGTEQGNTFIENVVVKGIPSFQNGGRMENVQHNDFGLVVVADLIVKKLDGNNAPVKGAEFKVFNDKDGNVGGLYTSPTIEGVELPNDGQPAEAASEFTWRDLTPGTWYWLAETKAPTGHELMAQPVRFKLSPQGEVTFGDGLSDFITKDKGLGADKVPFGVIKVRDVEAGHLPASGGRGIIWALTAGSLLLGAAIVLRRRSAMRN</sequence>
<feature type="compositionally biased region" description="Polar residues" evidence="1">
    <location>
        <begin position="481"/>
        <end position="494"/>
    </location>
</feature>
<feature type="compositionally biased region" description="Polar residues" evidence="1">
    <location>
        <begin position="40"/>
        <end position="55"/>
    </location>
</feature>
<evidence type="ECO:0000256" key="2">
    <source>
        <dbReference type="SAM" id="Phobius"/>
    </source>
</evidence>
<evidence type="ECO:0000256" key="1">
    <source>
        <dbReference type="SAM" id="MobiDB-lite"/>
    </source>
</evidence>
<keyword evidence="2" id="KW-1133">Transmembrane helix</keyword>
<keyword evidence="3" id="KW-0732">Signal</keyword>
<protein>
    <recommendedName>
        <fullName evidence="4">SpaA-like prealbumin fold domain-containing protein</fullName>
    </recommendedName>
</protein>
<evidence type="ECO:0000256" key="3">
    <source>
        <dbReference type="SAM" id="SignalP"/>
    </source>
</evidence>
<keyword evidence="2" id="KW-0812">Transmembrane</keyword>
<name>A0A1Q5PKZ9_9ACTO</name>
<keyword evidence="2" id="KW-0472">Membrane</keyword>
<feature type="domain" description="SpaA-like prealbumin fold" evidence="4">
    <location>
        <begin position="1410"/>
        <end position="1505"/>
    </location>
</feature>
<feature type="compositionally biased region" description="Basic and acidic residues" evidence="1">
    <location>
        <begin position="62"/>
        <end position="71"/>
    </location>
</feature>
<feature type="region of interest" description="Disordered" evidence="1">
    <location>
        <begin position="40"/>
        <end position="124"/>
    </location>
</feature>
<dbReference type="STRING" id="1921764.BSR28_07475"/>
<evidence type="ECO:0000259" key="4">
    <source>
        <dbReference type="Pfam" id="PF17802"/>
    </source>
</evidence>
<feature type="region of interest" description="Disordered" evidence="1">
    <location>
        <begin position="265"/>
        <end position="284"/>
    </location>
</feature>
<feature type="chain" id="PRO_5039475972" description="SpaA-like prealbumin fold domain-containing protein" evidence="3">
    <location>
        <begin position="32"/>
        <end position="1572"/>
    </location>
</feature>
<organism evidence="5 6">
    <name type="scientific">Boudabousia liubingyangii</name>
    <dbReference type="NCBI Taxonomy" id="1921764"/>
    <lineage>
        <taxon>Bacteria</taxon>
        <taxon>Bacillati</taxon>
        <taxon>Actinomycetota</taxon>
        <taxon>Actinomycetes</taxon>
        <taxon>Actinomycetales</taxon>
        <taxon>Actinomycetaceae</taxon>
        <taxon>Boudabousia</taxon>
    </lineage>
</organism>
<reference evidence="5 6" key="1">
    <citation type="submission" date="2016-11" db="EMBL/GenBank/DDBJ databases">
        <title>Actinomyces gypaetusis sp. nov. isolated from the vulture Gypaetus barbatus in Qinghai Tibet Plateau China.</title>
        <authorList>
            <person name="Meng X."/>
        </authorList>
    </citation>
    <scope>NUCLEOTIDE SEQUENCE [LARGE SCALE GENOMIC DNA]</scope>
    <source>
        <strain evidence="5 6">VUL4_2</strain>
    </source>
</reference>
<dbReference type="GO" id="GO:0005975">
    <property type="term" value="P:carbohydrate metabolic process"/>
    <property type="evidence" value="ECO:0007669"/>
    <property type="project" value="UniProtKB-ARBA"/>
</dbReference>
<dbReference type="Proteomes" id="UP000186785">
    <property type="component" value="Unassembled WGS sequence"/>
</dbReference>
<comment type="caution">
    <text evidence="5">The sequence shown here is derived from an EMBL/GenBank/DDBJ whole genome shotgun (WGS) entry which is preliminary data.</text>
</comment>